<evidence type="ECO:0000256" key="6">
    <source>
        <dbReference type="SAM" id="Phobius"/>
    </source>
</evidence>
<dbReference type="OMA" id="MTRYYIY"/>
<dbReference type="PROSITE" id="PS51384">
    <property type="entry name" value="FAD_FR"/>
    <property type="match status" value="1"/>
</dbReference>
<dbReference type="EMBL" id="DF236971">
    <property type="protein sequence ID" value="GAQ78997.1"/>
    <property type="molecule type" value="Genomic_DNA"/>
</dbReference>
<feature type="transmembrane region" description="Helical" evidence="6">
    <location>
        <begin position="630"/>
        <end position="654"/>
    </location>
</feature>
<dbReference type="CDD" id="cd06186">
    <property type="entry name" value="NOX_Duox_like_FAD_NADP"/>
    <property type="match status" value="1"/>
</dbReference>
<comment type="subcellular location">
    <subcellularLocation>
        <location evidence="1">Membrane</location>
        <topology evidence="1">Multi-pass membrane protein</topology>
    </subcellularLocation>
</comment>
<organism evidence="8 9">
    <name type="scientific">Klebsormidium nitens</name>
    <name type="common">Green alga</name>
    <name type="synonym">Ulothrix nitens</name>
    <dbReference type="NCBI Taxonomy" id="105231"/>
    <lineage>
        <taxon>Eukaryota</taxon>
        <taxon>Viridiplantae</taxon>
        <taxon>Streptophyta</taxon>
        <taxon>Klebsormidiophyceae</taxon>
        <taxon>Klebsormidiales</taxon>
        <taxon>Klebsormidiaceae</taxon>
        <taxon>Klebsormidium</taxon>
    </lineage>
</organism>
<dbReference type="Proteomes" id="UP000054558">
    <property type="component" value="Unassembled WGS sequence"/>
</dbReference>
<feature type="transmembrane region" description="Helical" evidence="6">
    <location>
        <begin position="263"/>
        <end position="283"/>
    </location>
</feature>
<feature type="transmembrane region" description="Helical" evidence="6">
    <location>
        <begin position="21"/>
        <end position="44"/>
    </location>
</feature>
<name>A0A1Y1HR00_KLENI</name>
<dbReference type="AlphaFoldDB" id="A0A1Y1HR00"/>
<keyword evidence="5 6" id="KW-0472">Membrane</keyword>
<dbReference type="InterPro" id="IPR000778">
    <property type="entry name" value="Cyt_b245_heavy_chain"/>
</dbReference>
<dbReference type="InterPro" id="IPR017938">
    <property type="entry name" value="Riboflavin_synthase-like_b-brl"/>
</dbReference>
<dbReference type="Pfam" id="PF01794">
    <property type="entry name" value="Ferric_reduct"/>
    <property type="match status" value="1"/>
</dbReference>
<feature type="transmembrane region" description="Helical" evidence="6">
    <location>
        <begin position="222"/>
        <end position="243"/>
    </location>
</feature>
<keyword evidence="2 6" id="KW-0812">Transmembrane</keyword>
<dbReference type="SUPFAM" id="SSF63380">
    <property type="entry name" value="Riboflavin synthase domain-like"/>
    <property type="match status" value="1"/>
</dbReference>
<proteinExistence type="predicted"/>
<dbReference type="InterPro" id="IPR039261">
    <property type="entry name" value="FNR_nucleotide-bd"/>
</dbReference>
<dbReference type="SFLD" id="SFLDG01168">
    <property type="entry name" value="Ferric_reductase_subgroup_(FRE"/>
    <property type="match status" value="1"/>
</dbReference>
<evidence type="ECO:0000256" key="3">
    <source>
        <dbReference type="ARBA" id="ARBA00022989"/>
    </source>
</evidence>
<protein>
    <submittedName>
        <fullName evidence="8">Ferric reductase</fullName>
    </submittedName>
</protein>
<feature type="transmembrane region" description="Helical" evidence="6">
    <location>
        <begin position="73"/>
        <end position="93"/>
    </location>
</feature>
<reference evidence="8 9" key="1">
    <citation type="journal article" date="2014" name="Nat. Commun.">
        <title>Klebsormidium flaccidum genome reveals primary factors for plant terrestrial adaptation.</title>
        <authorList>
            <person name="Hori K."/>
            <person name="Maruyama F."/>
            <person name="Fujisawa T."/>
            <person name="Togashi T."/>
            <person name="Yamamoto N."/>
            <person name="Seo M."/>
            <person name="Sato S."/>
            <person name="Yamada T."/>
            <person name="Mori H."/>
            <person name="Tajima N."/>
            <person name="Moriyama T."/>
            <person name="Ikeuchi M."/>
            <person name="Watanabe M."/>
            <person name="Wada H."/>
            <person name="Kobayashi K."/>
            <person name="Saito M."/>
            <person name="Masuda T."/>
            <person name="Sasaki-Sekimoto Y."/>
            <person name="Mashiguchi K."/>
            <person name="Awai K."/>
            <person name="Shimojima M."/>
            <person name="Masuda S."/>
            <person name="Iwai M."/>
            <person name="Nobusawa T."/>
            <person name="Narise T."/>
            <person name="Kondo S."/>
            <person name="Saito H."/>
            <person name="Sato R."/>
            <person name="Murakawa M."/>
            <person name="Ihara Y."/>
            <person name="Oshima-Yamada Y."/>
            <person name="Ohtaka K."/>
            <person name="Satoh M."/>
            <person name="Sonobe K."/>
            <person name="Ishii M."/>
            <person name="Ohtani R."/>
            <person name="Kanamori-Sato M."/>
            <person name="Honoki R."/>
            <person name="Miyazaki D."/>
            <person name="Mochizuki H."/>
            <person name="Umetsu J."/>
            <person name="Higashi K."/>
            <person name="Shibata D."/>
            <person name="Kamiya Y."/>
            <person name="Sato N."/>
            <person name="Nakamura Y."/>
            <person name="Tabata S."/>
            <person name="Ida S."/>
            <person name="Kurokawa K."/>
            <person name="Ohta H."/>
        </authorList>
    </citation>
    <scope>NUCLEOTIDE SEQUENCE [LARGE SCALE GENOMIC DNA]</scope>
    <source>
        <strain evidence="8 9">NIES-2285</strain>
    </source>
</reference>
<dbReference type="SUPFAM" id="SSF52343">
    <property type="entry name" value="Ferredoxin reductase-like, C-terminal NADP-linked domain"/>
    <property type="match status" value="1"/>
</dbReference>
<accession>A0A1Y1HR00</accession>
<dbReference type="InterPro" id="IPR013121">
    <property type="entry name" value="Fe_red_NAD-bd_6"/>
</dbReference>
<evidence type="ECO:0000256" key="5">
    <source>
        <dbReference type="ARBA" id="ARBA00023136"/>
    </source>
</evidence>
<dbReference type="PANTHER" id="PTHR11972:SF69">
    <property type="entry name" value="FERRIC REDUCTION OXIDASE 6-RELATED"/>
    <property type="match status" value="1"/>
</dbReference>
<feature type="transmembrane region" description="Helical" evidence="6">
    <location>
        <begin position="290"/>
        <end position="309"/>
    </location>
</feature>
<keyword evidence="4" id="KW-0560">Oxidoreductase</keyword>
<keyword evidence="3 6" id="KW-1133">Transmembrane helix</keyword>
<dbReference type="Pfam" id="PF08022">
    <property type="entry name" value="FAD_binding_8"/>
    <property type="match status" value="1"/>
</dbReference>
<gene>
    <name evidence="8" type="ORF">KFL_000220280</name>
</gene>
<feature type="domain" description="FAD-binding FR-type" evidence="7">
    <location>
        <begin position="335"/>
        <end position="467"/>
    </location>
</feature>
<evidence type="ECO:0000259" key="7">
    <source>
        <dbReference type="PROSITE" id="PS51384"/>
    </source>
</evidence>
<dbReference type="Pfam" id="PF08030">
    <property type="entry name" value="NAD_binding_6"/>
    <property type="match status" value="1"/>
</dbReference>
<dbReference type="SFLD" id="SFLDS00052">
    <property type="entry name" value="Ferric_Reductase_Domain"/>
    <property type="match status" value="2"/>
</dbReference>
<evidence type="ECO:0000256" key="4">
    <source>
        <dbReference type="ARBA" id="ARBA00023002"/>
    </source>
</evidence>
<dbReference type="GO" id="GO:0005886">
    <property type="term" value="C:plasma membrane"/>
    <property type="evidence" value="ECO:0000318"/>
    <property type="project" value="GO_Central"/>
</dbReference>
<dbReference type="OrthoDB" id="167398at2759"/>
<evidence type="ECO:0000313" key="8">
    <source>
        <dbReference type="EMBL" id="GAQ78997.1"/>
    </source>
</evidence>
<dbReference type="Gene3D" id="3.40.50.80">
    <property type="entry name" value="Nucleotide-binding domain of ferredoxin-NADP reductase (FNR) module"/>
    <property type="match status" value="2"/>
</dbReference>
<keyword evidence="9" id="KW-1185">Reference proteome</keyword>
<dbReference type="GO" id="GO:0016491">
    <property type="term" value="F:oxidoreductase activity"/>
    <property type="evidence" value="ECO:0007669"/>
    <property type="project" value="UniProtKB-KW"/>
</dbReference>
<feature type="transmembrane region" description="Helical" evidence="6">
    <location>
        <begin position="132"/>
        <end position="150"/>
    </location>
</feature>
<dbReference type="InterPro" id="IPR050369">
    <property type="entry name" value="RBOH/FRE"/>
</dbReference>
<evidence type="ECO:0000313" key="9">
    <source>
        <dbReference type="Proteomes" id="UP000054558"/>
    </source>
</evidence>
<dbReference type="InterPro" id="IPR017927">
    <property type="entry name" value="FAD-bd_FR_type"/>
</dbReference>
<dbReference type="PANTHER" id="PTHR11972">
    <property type="entry name" value="NADPH OXIDASE"/>
    <property type="match status" value="1"/>
</dbReference>
<dbReference type="STRING" id="105231.A0A1Y1HR00"/>
<feature type="transmembrane region" description="Helical" evidence="6">
    <location>
        <begin position="588"/>
        <end position="610"/>
    </location>
</feature>
<feature type="transmembrane region" description="Helical" evidence="6">
    <location>
        <begin position="183"/>
        <end position="201"/>
    </location>
</feature>
<sequence length="768" mass="87339">MKEAQLGASPAAQAASGMGVLALRWLLLAVMWGLFLAWNFFWWADSTVWFGANLVGKQWKTALNSGHFNGYDVYYILYFVPIVLIAILAPLYLSLPNPPRTSKDALREAKPPSIAYRIWSFPVYKDIRVWELFWWTYVAAFLIWQFVVPYCKRLEQIHRVPTVKPKKPPPPAWQTEWSKMSELFGWTAFMLVNFLFFPVARDSPLLRLIKMPFERAVRYHRWFAFWMLVATLAHTVGYMSYWYKMGIFNQKSRDWRGYDVANLPGYFATAVGLLIGVTSLGYVRRRWFEVFFNVHQLYIVFLLMVFWHVGEKHGLVFTLPGVFLFFFDRMQRVFQSWSYARVLATKTMPDGSIQVEVAKHPRHTFHTLQFIFVEVAKHPRHAFHPLQFIFVNLPGVSRFQWHPFSLFSGPRDSARSFVFHIKPQNLGRSWTDRVAAKVGHVAPGGASKCPLAKLIKTDGFYGEESDSFKRYPTLLMISGGSGIVPLHAVLRDILHSHHSGTEVGLPSKIYLYWAVRDYSQLAPLAELSPALLCPEFASKVEIIVHAYVTRGKKTDVSAMGQPRIDIMEGAVEHDSVQPMLPQITGWRLSLVLLTTFVGTTVLIGAFYHLFVYSKKPHANKTGMKWWIRATIILCAEILGVAFFGGLSMLAIYLLDRRFAAAAKAEDRKVEDETKEGFEKSAGTSSILAESADGEDNLLQTADVNFGQRPVVADILFKVAQQNPGQRIGVLASGPGNLVESVIAKCRAHNPIFAQNEAFFDLHTISYEL</sequence>
<dbReference type="InterPro" id="IPR013112">
    <property type="entry name" value="FAD-bd_8"/>
</dbReference>
<evidence type="ECO:0000256" key="2">
    <source>
        <dbReference type="ARBA" id="ARBA00022692"/>
    </source>
</evidence>
<evidence type="ECO:0000256" key="1">
    <source>
        <dbReference type="ARBA" id="ARBA00004141"/>
    </source>
</evidence>
<dbReference type="InterPro" id="IPR013130">
    <property type="entry name" value="Fe3_Rdtase_TM_dom"/>
</dbReference>
<dbReference type="PRINTS" id="PR00466">
    <property type="entry name" value="GP91PHOX"/>
</dbReference>